<dbReference type="InterPro" id="IPR015421">
    <property type="entry name" value="PyrdxlP-dep_Trfase_major"/>
</dbReference>
<proteinExistence type="inferred from homology"/>
<name>A0ABP8XY17_9MICO</name>
<dbReference type="GO" id="GO:0008483">
    <property type="term" value="F:transaminase activity"/>
    <property type="evidence" value="ECO:0007669"/>
    <property type="project" value="UniProtKB-KW"/>
</dbReference>
<accession>A0ABP8XY17</accession>
<comment type="caution">
    <text evidence="4">The sequence shown here is derived from an EMBL/GenBank/DDBJ whole genome shotgun (WGS) entry which is preliminary data.</text>
</comment>
<keyword evidence="5" id="KW-1185">Reference proteome</keyword>
<dbReference type="RefSeq" id="WP_345502056.1">
    <property type="nucleotide sequence ID" value="NZ_BAABLO010000004.1"/>
</dbReference>
<dbReference type="InterPro" id="IPR005814">
    <property type="entry name" value="Aminotrans_3"/>
</dbReference>
<dbReference type="Gene3D" id="3.40.640.10">
    <property type="entry name" value="Type I PLP-dependent aspartate aminotransferase-like (Major domain)"/>
    <property type="match status" value="1"/>
</dbReference>
<gene>
    <name evidence="4" type="ORF">GCM10025782_13620</name>
</gene>
<dbReference type="EMBL" id="BAABLO010000004">
    <property type="protein sequence ID" value="GAA4717810.1"/>
    <property type="molecule type" value="Genomic_DNA"/>
</dbReference>
<comment type="similarity">
    <text evidence="3">Belongs to the class-III pyridoxal-phosphate-dependent aminotransferase family.</text>
</comment>
<dbReference type="PANTHER" id="PTHR43713">
    <property type="entry name" value="GLUTAMATE-1-SEMIALDEHYDE 2,1-AMINOMUTASE"/>
    <property type="match status" value="1"/>
</dbReference>
<organism evidence="4 5">
    <name type="scientific">Pedococcus ginsenosidimutans</name>
    <dbReference type="NCBI Taxonomy" id="490570"/>
    <lineage>
        <taxon>Bacteria</taxon>
        <taxon>Bacillati</taxon>
        <taxon>Actinomycetota</taxon>
        <taxon>Actinomycetes</taxon>
        <taxon>Micrococcales</taxon>
        <taxon>Intrasporangiaceae</taxon>
        <taxon>Pedococcus</taxon>
    </lineage>
</organism>
<dbReference type="Proteomes" id="UP001500556">
    <property type="component" value="Unassembled WGS sequence"/>
</dbReference>
<comment type="cofactor">
    <cofactor evidence="1">
        <name>pyridoxal 5'-phosphate</name>
        <dbReference type="ChEBI" id="CHEBI:597326"/>
    </cofactor>
</comment>
<reference evidence="5" key="1">
    <citation type="journal article" date="2019" name="Int. J. Syst. Evol. Microbiol.">
        <title>The Global Catalogue of Microorganisms (GCM) 10K type strain sequencing project: providing services to taxonomists for standard genome sequencing and annotation.</title>
        <authorList>
            <consortium name="The Broad Institute Genomics Platform"/>
            <consortium name="The Broad Institute Genome Sequencing Center for Infectious Disease"/>
            <person name="Wu L."/>
            <person name="Ma J."/>
        </authorList>
    </citation>
    <scope>NUCLEOTIDE SEQUENCE [LARGE SCALE GENOMIC DNA]</scope>
    <source>
        <strain evidence="5">JCM 18961</strain>
    </source>
</reference>
<dbReference type="PANTHER" id="PTHR43713:SF3">
    <property type="entry name" value="GLUTAMATE-1-SEMIALDEHYDE 2,1-AMINOMUTASE 1, CHLOROPLASTIC-RELATED"/>
    <property type="match status" value="1"/>
</dbReference>
<sequence>MATLDRSRLASLLAAEQATYTDRHPRSRDLFAAADNLFGRVPMTWMNMWTGGFPLYLDHATGNRITDVDGHTYVDFALGDTGAMAGHSPAPTVAAVQRRAGELGGITTMLPTEDAQWVGAELERRFGLPLWSFTLSATDANRWAIRLARLATGRPKVLVFAYCYHGSVDEAFALPGPDGKAESRPGNVAPPVDLDLTTRVATWNDLASVEAALAHGDVAAVLTEPALTNIGIVLPEDGFLAGVRELATRYGALLMVDETHTFSTGWGGATRAWGLEPDIFVIGKSIGGGIPCGAYGITTEVAAAVTRHTEAGDADIVDVGGVGGTLAGNALSTAAMRATLGEVLTEEAFAHMTGLATAFTAGVQQTLDELDVPWSISQLGARAEYRFARPAPRTGEKSAAAADEELDAYLHLALCNRGILMTPFHNMALMCPETSREDVDRHTAVFREVVGALFA</sequence>
<keyword evidence="4" id="KW-0032">Aminotransferase</keyword>
<evidence type="ECO:0000313" key="4">
    <source>
        <dbReference type="EMBL" id="GAA4717810.1"/>
    </source>
</evidence>
<protein>
    <submittedName>
        <fullName evidence="4">Aspartate aminotransferase family protein</fullName>
    </submittedName>
</protein>
<dbReference type="InterPro" id="IPR015424">
    <property type="entry name" value="PyrdxlP-dep_Trfase"/>
</dbReference>
<dbReference type="Pfam" id="PF00202">
    <property type="entry name" value="Aminotran_3"/>
    <property type="match status" value="1"/>
</dbReference>
<evidence type="ECO:0000313" key="5">
    <source>
        <dbReference type="Proteomes" id="UP001500556"/>
    </source>
</evidence>
<dbReference type="SUPFAM" id="SSF53383">
    <property type="entry name" value="PLP-dependent transferases"/>
    <property type="match status" value="1"/>
</dbReference>
<dbReference type="InterPro" id="IPR015422">
    <property type="entry name" value="PyrdxlP-dep_Trfase_small"/>
</dbReference>
<evidence type="ECO:0000256" key="1">
    <source>
        <dbReference type="ARBA" id="ARBA00001933"/>
    </source>
</evidence>
<keyword evidence="2 3" id="KW-0663">Pyridoxal phosphate</keyword>
<keyword evidence="4" id="KW-0808">Transferase</keyword>
<evidence type="ECO:0000256" key="3">
    <source>
        <dbReference type="RuleBase" id="RU003560"/>
    </source>
</evidence>
<dbReference type="NCBIfam" id="NF005453">
    <property type="entry name" value="PRK07046.1"/>
    <property type="match status" value="1"/>
</dbReference>
<evidence type="ECO:0000256" key="2">
    <source>
        <dbReference type="ARBA" id="ARBA00022898"/>
    </source>
</evidence>
<dbReference type="Gene3D" id="3.90.1150.10">
    <property type="entry name" value="Aspartate Aminotransferase, domain 1"/>
    <property type="match status" value="1"/>
</dbReference>